<accession>A0A164TX53</accession>
<sequence length="201" mass="22324">MSSAPPSRSKYFVRSDASRAYLASAGAAGDDVVLKVLDPAQDPSEIRGLTWCLVQTSGDKYQFHPWHDATRRAKRNLWLEVKRNSVKLSNRYSEVLISNSGIAGLNLYKSRLRPASPEIYLTAHNGKDKPTLGLPNGTRNQYWILEHLFKDAGDISFEEGEVETEDENDTSIRPDTIVQAIAGLFVLGVLWSVYANRSSPG</sequence>
<proteinExistence type="predicted"/>
<reference evidence="1 2" key="1">
    <citation type="journal article" date="2016" name="Mol. Biol. Evol.">
        <title>Comparative Genomics of Early-Diverging Mushroom-Forming Fungi Provides Insights into the Origins of Lignocellulose Decay Capabilities.</title>
        <authorList>
            <person name="Nagy L.G."/>
            <person name="Riley R."/>
            <person name="Tritt A."/>
            <person name="Adam C."/>
            <person name="Daum C."/>
            <person name="Floudas D."/>
            <person name="Sun H."/>
            <person name="Yadav J.S."/>
            <person name="Pangilinan J."/>
            <person name="Larsson K.H."/>
            <person name="Matsuura K."/>
            <person name="Barry K."/>
            <person name="Labutti K."/>
            <person name="Kuo R."/>
            <person name="Ohm R.A."/>
            <person name="Bhattacharya S.S."/>
            <person name="Shirouzu T."/>
            <person name="Yoshinaga Y."/>
            <person name="Martin F.M."/>
            <person name="Grigoriev I.V."/>
            <person name="Hibbett D.S."/>
        </authorList>
    </citation>
    <scope>NUCLEOTIDE SEQUENCE [LARGE SCALE GENOMIC DNA]</scope>
    <source>
        <strain evidence="1 2">HHB9708</strain>
    </source>
</reference>
<organism evidence="1 2">
    <name type="scientific">Sistotremastrum niveocremeum HHB9708</name>
    <dbReference type="NCBI Taxonomy" id="1314777"/>
    <lineage>
        <taxon>Eukaryota</taxon>
        <taxon>Fungi</taxon>
        <taxon>Dikarya</taxon>
        <taxon>Basidiomycota</taxon>
        <taxon>Agaricomycotina</taxon>
        <taxon>Agaricomycetes</taxon>
        <taxon>Sistotremastrales</taxon>
        <taxon>Sistotremastraceae</taxon>
        <taxon>Sertulicium</taxon>
        <taxon>Sertulicium niveocremeum</taxon>
    </lineage>
</organism>
<dbReference type="EMBL" id="KV419409">
    <property type="protein sequence ID" value="KZS92713.1"/>
    <property type="molecule type" value="Genomic_DNA"/>
</dbReference>
<dbReference type="Proteomes" id="UP000076722">
    <property type="component" value="Unassembled WGS sequence"/>
</dbReference>
<evidence type="ECO:0000313" key="1">
    <source>
        <dbReference type="EMBL" id="KZS92713.1"/>
    </source>
</evidence>
<name>A0A164TX53_9AGAM</name>
<keyword evidence="2" id="KW-1185">Reference proteome</keyword>
<evidence type="ECO:0000313" key="2">
    <source>
        <dbReference type="Proteomes" id="UP000076722"/>
    </source>
</evidence>
<gene>
    <name evidence="1" type="ORF">SISNIDRAFT_455315</name>
</gene>
<dbReference type="AlphaFoldDB" id="A0A164TX53"/>
<protein>
    <submittedName>
        <fullName evidence="1">Uncharacterized protein</fullName>
    </submittedName>
</protein>